<dbReference type="Proteomes" id="UP000243105">
    <property type="component" value="Unassembled WGS sequence"/>
</dbReference>
<accession>A0A916LIW8</accession>
<dbReference type="SUPFAM" id="SSF51735">
    <property type="entry name" value="NAD(P)-binding Rossmann-fold domains"/>
    <property type="match status" value="1"/>
</dbReference>
<evidence type="ECO:0000313" key="2">
    <source>
        <dbReference type="Proteomes" id="UP000243105"/>
    </source>
</evidence>
<evidence type="ECO:0008006" key="3">
    <source>
        <dbReference type="Google" id="ProtNLM"/>
    </source>
</evidence>
<dbReference type="InterPro" id="IPR036291">
    <property type="entry name" value="NAD(P)-bd_dom_sf"/>
</dbReference>
<sequence length="571" mass="65347">MDIKGKSVLILGAWGLVGSAVTRRIVQEKPRNIIVASLKQWEAEEAVEKLRKEFPEFDRNFFIPWWGNIFVRDEFKDMSREEILSNPEYRRTLINDILGELTDEILKQSALYKLLNRFSPEIVIDCINTATAIAYQDIFTSALEVLHSIDRFKTGNGEKENIIEPVERLLATLYIPQLIRHVQILYRSMQEVGTKIYVKIGTSGTGGMGLNIPYTHSEERPSKVLLSKSAVAGAHTLLLFLMGRTPDAPITKEIKPTAAIAWKKIGYGEIKRFGKPVELIDCPPEKAFKLNGTIELRITEDNFEKLNETLKSVFIDTGENGLFSRAEFETLSTPGQMEYVTPEEIAETVIFEIKGGNTGHDIINALDHATLEPTYRAGFLTESALKRMRELEKQYGVESIAFELLGPPRLSKLLYEAHLLKLAFESMENVIKQDPKVMSQRCAEIIKSNKKLRAQIISIGIPILMPDGETLIRGYEVKIPPYRGENTVKVTREKINQWAYDGWVDLRVENMEIWKKRFQQIMNEVEAIPQEDTSSRFVRTKEYWEDFKTINEGKLAGWILDREEHGMRMKS</sequence>
<protein>
    <recommendedName>
        <fullName evidence="3">Short-chain dehydrogenase</fullName>
    </recommendedName>
</protein>
<organism evidence="1 2">
    <name type="scientific">Kryptobacter tengchongensis</name>
    <dbReference type="NCBI Taxonomy" id="1643429"/>
    <lineage>
        <taxon>Bacteria</taxon>
        <taxon>Pseudomonadati</taxon>
        <taxon>Candidatus Kryptoniota</taxon>
        <taxon>Candidatus Kryptobacter</taxon>
    </lineage>
</organism>
<gene>
    <name evidence="1" type="ORF">JGI25_00555</name>
</gene>
<dbReference type="AlphaFoldDB" id="A0A916LIW8"/>
<reference evidence="1 2" key="1">
    <citation type="submission" date="2015-11" db="EMBL/GenBank/DDBJ databases">
        <authorList>
            <person name="Varghese N."/>
        </authorList>
    </citation>
    <scope>NUCLEOTIDE SEQUENCE [LARGE SCALE GENOMIC DNA]</scope>
    <source>
        <strain evidence="1 2">JGI-25</strain>
    </source>
</reference>
<dbReference type="RefSeq" id="WP_072263716.1">
    <property type="nucleotide sequence ID" value="NZ_CZVV01000025.1"/>
</dbReference>
<proteinExistence type="predicted"/>
<name>A0A916LIW8_KRYT1</name>
<evidence type="ECO:0000313" key="1">
    <source>
        <dbReference type="EMBL" id="CUS99328.1"/>
    </source>
</evidence>
<dbReference type="Gene3D" id="3.40.50.720">
    <property type="entry name" value="NAD(P)-binding Rossmann-like Domain"/>
    <property type="match status" value="1"/>
</dbReference>
<dbReference type="EMBL" id="CZVV01000025">
    <property type="protein sequence ID" value="CUS99328.1"/>
    <property type="molecule type" value="Genomic_DNA"/>
</dbReference>
<comment type="caution">
    <text evidence="1">The sequence shown here is derived from an EMBL/GenBank/DDBJ whole genome shotgun (WGS) entry which is preliminary data.</text>
</comment>